<sequence length="414" mass="42725">MFSSSRPAALPPAFHAIWAAHTVSQFGSQVTLLALPLTALLVLGANPFQMGLLTALGSLPNLLFSLPAGVWVDRWNKKRTMIGTDLARAALLLPVPLLAHFSLLRLEPLLLIAFLVGAASVFFDLASAATVPVLLGRDHLIGGNARLEASRSTASVTGPSLGGVLVQALGAPLALLLDALSFVASALLLTRIPTGSTSANSAARPRMWAEVRVGLRALLERPLLGALVRSVGLWNFFVGVGSAVHLLFLTRNLGLGPAQVGAVLTAEGVGMLCGTALVGPLQRRFPLGTVLMASGALAVLCAFGVVGVSLLPPPWRFPALLVNDFLSGLGYMVFAILTSSCRQAATPAALQGRVAATFRFVILGGLPLGALLGGVIAQGFSPSAALLTTAAGMLLAWALLFATSIPGLRQLPEA</sequence>
<feature type="transmembrane region" description="Helical" evidence="7">
    <location>
        <begin position="383"/>
        <end position="402"/>
    </location>
</feature>
<evidence type="ECO:0000256" key="3">
    <source>
        <dbReference type="ARBA" id="ARBA00022475"/>
    </source>
</evidence>
<dbReference type="InterPro" id="IPR010290">
    <property type="entry name" value="TM_effector"/>
</dbReference>
<evidence type="ECO:0000256" key="7">
    <source>
        <dbReference type="SAM" id="Phobius"/>
    </source>
</evidence>
<name>A0ABM8AEH2_9DEIO</name>
<feature type="transmembrane region" description="Helical" evidence="7">
    <location>
        <begin position="290"/>
        <end position="311"/>
    </location>
</feature>
<dbReference type="PANTHER" id="PTHR23513:SF6">
    <property type="entry name" value="MAJOR FACILITATOR SUPERFAMILY ASSOCIATED DOMAIN-CONTAINING PROTEIN"/>
    <property type="match status" value="1"/>
</dbReference>
<dbReference type="InterPro" id="IPR036259">
    <property type="entry name" value="MFS_trans_sf"/>
</dbReference>
<gene>
    <name evidence="9" type="ORF">DAETH_21550</name>
</gene>
<dbReference type="PROSITE" id="PS50850">
    <property type="entry name" value="MFS"/>
    <property type="match status" value="1"/>
</dbReference>
<protein>
    <submittedName>
        <fullName evidence="9">MFS transporter</fullName>
    </submittedName>
</protein>
<dbReference type="PANTHER" id="PTHR23513">
    <property type="entry name" value="INTEGRAL MEMBRANE EFFLUX PROTEIN-RELATED"/>
    <property type="match status" value="1"/>
</dbReference>
<keyword evidence="2" id="KW-0813">Transport</keyword>
<evidence type="ECO:0000256" key="4">
    <source>
        <dbReference type="ARBA" id="ARBA00022692"/>
    </source>
</evidence>
<dbReference type="Gene3D" id="1.20.1250.20">
    <property type="entry name" value="MFS general substrate transporter like domains"/>
    <property type="match status" value="1"/>
</dbReference>
<organism evidence="9 10">
    <name type="scientific">Deinococcus aetherius</name>
    <dbReference type="NCBI Taxonomy" id="200252"/>
    <lineage>
        <taxon>Bacteria</taxon>
        <taxon>Thermotogati</taxon>
        <taxon>Deinococcota</taxon>
        <taxon>Deinococci</taxon>
        <taxon>Deinococcales</taxon>
        <taxon>Deinococcaceae</taxon>
        <taxon>Deinococcus</taxon>
    </lineage>
</organism>
<evidence type="ECO:0000256" key="1">
    <source>
        <dbReference type="ARBA" id="ARBA00004651"/>
    </source>
</evidence>
<keyword evidence="4 7" id="KW-0812">Transmembrane</keyword>
<comment type="subcellular location">
    <subcellularLocation>
        <location evidence="1">Cell membrane</location>
        <topology evidence="1">Multi-pass membrane protein</topology>
    </subcellularLocation>
</comment>
<evidence type="ECO:0000313" key="9">
    <source>
        <dbReference type="EMBL" id="BDP42186.1"/>
    </source>
</evidence>
<dbReference type="Proteomes" id="UP001064971">
    <property type="component" value="Chromosome"/>
</dbReference>
<keyword evidence="3" id="KW-1003">Cell membrane</keyword>
<proteinExistence type="predicted"/>
<accession>A0ABM8AEH2</accession>
<dbReference type="RefSeq" id="WP_264774894.1">
    <property type="nucleotide sequence ID" value="NZ_AP026560.1"/>
</dbReference>
<reference evidence="9" key="1">
    <citation type="submission" date="2022-07" db="EMBL/GenBank/DDBJ databases">
        <title>Complete Genome Sequence of the Radioresistant Bacterium Deinococcus aetherius ST0316, Isolated from the Air Dust collected in Lower Stratosphere above Japan.</title>
        <authorList>
            <person name="Satoh K."/>
            <person name="Hagiwara K."/>
            <person name="Katsumata K."/>
            <person name="Kubo A."/>
            <person name="Yokobori S."/>
            <person name="Yamagishi A."/>
            <person name="Oono Y."/>
            <person name="Narumi I."/>
        </authorList>
    </citation>
    <scope>NUCLEOTIDE SEQUENCE</scope>
    <source>
        <strain evidence="9">ST0316</strain>
    </source>
</reference>
<evidence type="ECO:0000313" key="10">
    <source>
        <dbReference type="Proteomes" id="UP001064971"/>
    </source>
</evidence>
<feature type="transmembrane region" description="Helical" evidence="7">
    <location>
        <begin position="358"/>
        <end position="377"/>
    </location>
</feature>
<feature type="transmembrane region" description="Helical" evidence="7">
    <location>
        <begin position="109"/>
        <end position="135"/>
    </location>
</feature>
<dbReference type="Pfam" id="PF05977">
    <property type="entry name" value="MFS_3"/>
    <property type="match status" value="1"/>
</dbReference>
<evidence type="ECO:0000256" key="5">
    <source>
        <dbReference type="ARBA" id="ARBA00022989"/>
    </source>
</evidence>
<dbReference type="SUPFAM" id="SSF103473">
    <property type="entry name" value="MFS general substrate transporter"/>
    <property type="match status" value="1"/>
</dbReference>
<evidence type="ECO:0000256" key="6">
    <source>
        <dbReference type="ARBA" id="ARBA00023136"/>
    </source>
</evidence>
<feature type="transmembrane region" description="Helical" evidence="7">
    <location>
        <begin position="223"/>
        <end position="248"/>
    </location>
</feature>
<evidence type="ECO:0000259" key="8">
    <source>
        <dbReference type="PROSITE" id="PS50850"/>
    </source>
</evidence>
<feature type="domain" description="Major facilitator superfamily (MFS) profile" evidence="8">
    <location>
        <begin position="218"/>
        <end position="414"/>
    </location>
</feature>
<keyword evidence="10" id="KW-1185">Reference proteome</keyword>
<dbReference type="CDD" id="cd06173">
    <property type="entry name" value="MFS_MefA_like"/>
    <property type="match status" value="1"/>
</dbReference>
<feature type="transmembrane region" description="Helical" evidence="7">
    <location>
        <begin position="48"/>
        <end position="73"/>
    </location>
</feature>
<keyword evidence="6 7" id="KW-0472">Membrane</keyword>
<keyword evidence="5 7" id="KW-1133">Transmembrane helix</keyword>
<dbReference type="EMBL" id="AP026560">
    <property type="protein sequence ID" value="BDP42186.1"/>
    <property type="molecule type" value="Genomic_DNA"/>
</dbReference>
<feature type="transmembrane region" description="Helical" evidence="7">
    <location>
        <begin position="317"/>
        <end position="337"/>
    </location>
</feature>
<dbReference type="InterPro" id="IPR020846">
    <property type="entry name" value="MFS_dom"/>
</dbReference>
<feature type="transmembrane region" description="Helical" evidence="7">
    <location>
        <begin position="260"/>
        <end position="278"/>
    </location>
</feature>
<evidence type="ECO:0000256" key="2">
    <source>
        <dbReference type="ARBA" id="ARBA00022448"/>
    </source>
</evidence>